<evidence type="ECO:0000256" key="8">
    <source>
        <dbReference type="ARBA" id="ARBA00022801"/>
    </source>
</evidence>
<feature type="domain" description="VRR-NUC" evidence="11">
    <location>
        <begin position="440"/>
        <end position="554"/>
    </location>
</feature>
<proteinExistence type="inferred from homology"/>
<dbReference type="Proteomes" id="UP000034410">
    <property type="component" value="Chromosome"/>
</dbReference>
<dbReference type="Pfam" id="PF21315">
    <property type="entry name" value="FAN1_HTH"/>
    <property type="match status" value="1"/>
</dbReference>
<dbReference type="GO" id="GO:0003676">
    <property type="term" value="F:nucleic acid binding"/>
    <property type="evidence" value="ECO:0007669"/>
    <property type="project" value="InterPro"/>
</dbReference>
<evidence type="ECO:0000256" key="3">
    <source>
        <dbReference type="ARBA" id="ARBA00001946"/>
    </source>
</evidence>
<evidence type="ECO:0000256" key="4">
    <source>
        <dbReference type="ARBA" id="ARBA00005533"/>
    </source>
</evidence>
<dbReference type="InterPro" id="IPR033315">
    <property type="entry name" value="Fan1-like"/>
</dbReference>
<comment type="similarity">
    <text evidence="4">Belongs to the FAN1 family.</text>
</comment>
<dbReference type="PATRIC" id="fig|1543721.4.peg.1006"/>
<dbReference type="OrthoDB" id="9803913at2"/>
<dbReference type="GO" id="GO:0046872">
    <property type="term" value="F:metal ion binding"/>
    <property type="evidence" value="ECO:0007669"/>
    <property type="project" value="UniProtKB-KW"/>
</dbReference>
<dbReference type="RefSeq" id="WP_046858725.1">
    <property type="nucleotide sequence ID" value="NZ_CP011412.1"/>
</dbReference>
<comment type="cofactor">
    <cofactor evidence="2">
        <name>Mn(2+)</name>
        <dbReference type="ChEBI" id="CHEBI:29035"/>
    </cofactor>
</comment>
<dbReference type="GO" id="GO:0004528">
    <property type="term" value="F:phosphodiesterase I activity"/>
    <property type="evidence" value="ECO:0007669"/>
    <property type="project" value="UniProtKB-EC"/>
</dbReference>
<dbReference type="KEGG" id="seds:AAY24_04795"/>
<dbReference type="SMART" id="SM00990">
    <property type="entry name" value="VRR_NUC"/>
    <property type="match status" value="1"/>
</dbReference>
<dbReference type="InterPro" id="IPR040603">
    <property type="entry name" value="FAN1_SAP_bact"/>
</dbReference>
<keyword evidence="8" id="KW-0378">Hydrolase</keyword>
<dbReference type="InterPro" id="IPR014883">
    <property type="entry name" value="VRR_NUC"/>
</dbReference>
<keyword evidence="6" id="KW-0540">Nuclease</keyword>
<dbReference type="Gene3D" id="3.40.1350.10">
    <property type="match status" value="1"/>
</dbReference>
<keyword evidence="7" id="KW-0479">Metal-binding</keyword>
<evidence type="ECO:0000256" key="5">
    <source>
        <dbReference type="ARBA" id="ARBA00012029"/>
    </source>
</evidence>
<dbReference type="Pfam" id="PF18081">
    <property type="entry name" value="FANC_SAP"/>
    <property type="match status" value="1"/>
</dbReference>
<protein>
    <recommendedName>
        <fullName evidence="5">phosphodiesterase I</fullName>
        <ecNumber evidence="5">3.1.4.1</ecNumber>
    </recommendedName>
</protein>
<name>A0A0F7JWP2_9GAMM</name>
<dbReference type="GO" id="GO:0036297">
    <property type="term" value="P:interstrand cross-link repair"/>
    <property type="evidence" value="ECO:0007669"/>
    <property type="project" value="InterPro"/>
</dbReference>
<evidence type="ECO:0000256" key="10">
    <source>
        <dbReference type="ARBA" id="ARBA00023211"/>
    </source>
</evidence>
<gene>
    <name evidence="12" type="ORF">AAY24_04795</name>
</gene>
<evidence type="ECO:0000256" key="7">
    <source>
        <dbReference type="ARBA" id="ARBA00022723"/>
    </source>
</evidence>
<organism evidence="12 13">
    <name type="scientific">Sedimenticola thiotaurini</name>
    <dbReference type="NCBI Taxonomy" id="1543721"/>
    <lineage>
        <taxon>Bacteria</taxon>
        <taxon>Pseudomonadati</taxon>
        <taxon>Pseudomonadota</taxon>
        <taxon>Gammaproteobacteria</taxon>
        <taxon>Chromatiales</taxon>
        <taxon>Sedimenticolaceae</taxon>
        <taxon>Sedimenticola</taxon>
    </lineage>
</organism>
<reference evidence="12 13" key="1">
    <citation type="journal article" date="2015" name="Genome Announc.">
        <title>Complete Genome Sequence of Sedimenticola thiotaurini Strain SIP-G1, a Polyphosphate- and Polyhydroxyalkanoate-Accumulating Sulfur-Oxidizing Gammaproteobacterium Isolated from Salt Marsh Sediments.</title>
        <authorList>
            <person name="Flood B.E."/>
            <person name="Jones D.S."/>
            <person name="Bailey J.V."/>
        </authorList>
    </citation>
    <scope>NUCLEOTIDE SEQUENCE [LARGE SCALE GENOMIC DNA]</scope>
    <source>
        <strain evidence="12 13">SIP-G1</strain>
    </source>
</reference>
<dbReference type="EMBL" id="CP011412">
    <property type="protein sequence ID" value="AKH19789.1"/>
    <property type="molecule type" value="Genomic_DNA"/>
</dbReference>
<dbReference type="PANTHER" id="PTHR15749:SF4">
    <property type="entry name" value="FANCONI-ASSOCIATED NUCLEASE 1"/>
    <property type="match status" value="1"/>
</dbReference>
<comment type="catalytic activity">
    <reaction evidence="1">
        <text>Hydrolytically removes 5'-nucleotides successively from the 3'-hydroxy termini of 3'-hydroxy-terminated oligonucleotides.</text>
        <dbReference type="EC" id="3.1.4.1"/>
    </reaction>
</comment>
<dbReference type="InterPro" id="IPR011856">
    <property type="entry name" value="tRNA_endonuc-like_dom_sf"/>
</dbReference>
<dbReference type="EC" id="3.1.4.1" evidence="5"/>
<evidence type="ECO:0000256" key="6">
    <source>
        <dbReference type="ARBA" id="ARBA00022722"/>
    </source>
</evidence>
<evidence type="ECO:0000259" key="11">
    <source>
        <dbReference type="SMART" id="SM00990"/>
    </source>
</evidence>
<dbReference type="PANTHER" id="PTHR15749">
    <property type="entry name" value="FANCONI-ASSOCIATED NUCLEASE 1"/>
    <property type="match status" value="1"/>
</dbReference>
<comment type="cofactor">
    <cofactor evidence="3">
        <name>Mg(2+)</name>
        <dbReference type="ChEBI" id="CHEBI:18420"/>
    </cofactor>
</comment>
<evidence type="ECO:0000256" key="9">
    <source>
        <dbReference type="ARBA" id="ARBA00022842"/>
    </source>
</evidence>
<dbReference type="AlphaFoldDB" id="A0A0F7JWP2"/>
<accession>A0A0F7JWP2</accession>
<evidence type="ECO:0000256" key="1">
    <source>
        <dbReference type="ARBA" id="ARBA00000983"/>
    </source>
</evidence>
<sequence length="558" mass="63942">MTTPLPIAAPLDDPLYYLANFRSVLAWILSHHRDLLSRSETDRLQQFDSLPRAAQALLVRLVMRKGTLFRLDKLNYPELGVPLDQALEPLFKAAWLDPQPVLALEDLFRLLTRRELVVVFARRLEQSGLPSSVSKGAMRDALTTQTLPPAPLHSWWPDTSTQLVEVTDTPLFERVRLLFFGNLRQSWSEFVLTELGHQRYEKVEFKRTSRAFQSRAEVDAYLHLQRCREALEQEVSLAEVLAAIPSETAVNPWLESRRGRLLYALGHKAERGGQLDLAIQAYIQSSHSEARVRWLRVLERQGQLTEAVELAERSLASPVPAAQREAIERLLRRVARKLGRSAPVADPRPVIPVMDLGLPPLKDVSVEQAVARYLTEPDTVLFYVENTLINGLFGLLCWSAIYAPLPGAFFHPFHAGPADLYRDDFVTRRQALFDACLAALDRGDYREYIVQTYEQKQGIASPFVHWPSLDRTLLELALQCIPADHLKRMFRRLLEDPGQHRSGLPDLVQFWPEEGRYRLIEVKGPGDRLQDNQRRWFDYCLAQDIPVLLCQVQWMEPE</sequence>
<dbReference type="Pfam" id="PF08774">
    <property type="entry name" value="VRR_NUC"/>
    <property type="match status" value="1"/>
</dbReference>
<keyword evidence="9" id="KW-0460">Magnesium</keyword>
<evidence type="ECO:0000256" key="2">
    <source>
        <dbReference type="ARBA" id="ARBA00001936"/>
    </source>
</evidence>
<evidence type="ECO:0000313" key="12">
    <source>
        <dbReference type="EMBL" id="AKH19789.1"/>
    </source>
</evidence>
<keyword evidence="10" id="KW-0464">Manganese</keyword>
<keyword evidence="13" id="KW-1185">Reference proteome</keyword>
<dbReference type="InterPro" id="IPR049125">
    <property type="entry name" value="FAN1-like_WH"/>
</dbReference>
<evidence type="ECO:0000313" key="13">
    <source>
        <dbReference type="Proteomes" id="UP000034410"/>
    </source>
</evidence>